<dbReference type="PROSITE" id="PS51820">
    <property type="entry name" value="PA14"/>
    <property type="match status" value="1"/>
</dbReference>
<evidence type="ECO:0000259" key="4">
    <source>
        <dbReference type="PROSITE" id="PS51820"/>
    </source>
</evidence>
<dbReference type="Pfam" id="PF13402">
    <property type="entry name" value="Peptidase_M60"/>
    <property type="match status" value="1"/>
</dbReference>
<dbReference type="KEGG" id="tva:4758521"/>
<keyword evidence="2" id="KW-0472">Membrane</keyword>
<dbReference type="InParanoid" id="A2F335"/>
<evidence type="ECO:0000256" key="2">
    <source>
        <dbReference type="SAM" id="Phobius"/>
    </source>
</evidence>
<dbReference type="InterPro" id="IPR035423">
    <property type="entry name" value="M60-like_N"/>
</dbReference>
<dbReference type="Proteomes" id="UP000001542">
    <property type="component" value="Unassembled WGS sequence"/>
</dbReference>
<accession>A2F335</accession>
<dbReference type="VEuPathDB" id="TrichDB:TVAGG3_0762130"/>
<feature type="region of interest" description="Disordered" evidence="1">
    <location>
        <begin position="1123"/>
        <end position="1193"/>
    </location>
</feature>
<keyword evidence="2" id="KW-1133">Transmembrane helix</keyword>
<evidence type="ECO:0000259" key="3">
    <source>
        <dbReference type="PROSITE" id="PS51723"/>
    </source>
</evidence>
<proteinExistence type="predicted"/>
<evidence type="ECO:0000256" key="1">
    <source>
        <dbReference type="SAM" id="MobiDB-lite"/>
    </source>
</evidence>
<dbReference type="PANTHER" id="PTHR15730:SF5">
    <property type="entry name" value="SI:CH211-210B2.2-RELATED"/>
    <property type="match status" value="1"/>
</dbReference>
<dbReference type="Pfam" id="PF17291">
    <property type="entry name" value="M60-like_N"/>
    <property type="match status" value="1"/>
</dbReference>
<dbReference type="InterPro" id="IPR031161">
    <property type="entry name" value="Peptidase_M60_dom"/>
</dbReference>
<dbReference type="PANTHER" id="PTHR15730">
    <property type="entry name" value="EXPERIMENTAL AUTOIMMUNE PROSTATITIS ANTIGEN 2-RELATED"/>
    <property type="match status" value="1"/>
</dbReference>
<gene>
    <name evidence="5" type="ORF">TVAG_189150</name>
</gene>
<feature type="domain" description="Peptidase M60" evidence="3">
    <location>
        <begin position="131"/>
        <end position="431"/>
    </location>
</feature>
<dbReference type="GO" id="GO:0005886">
    <property type="term" value="C:plasma membrane"/>
    <property type="evidence" value="ECO:0000318"/>
    <property type="project" value="GO_Central"/>
</dbReference>
<dbReference type="VEuPathDB" id="TrichDB:TVAG_189150"/>
<dbReference type="InterPro" id="IPR037524">
    <property type="entry name" value="PA14/GLEYA"/>
</dbReference>
<keyword evidence="6" id="KW-1185">Reference proteome</keyword>
<reference evidence="5" key="2">
    <citation type="journal article" date="2007" name="Science">
        <title>Draft genome sequence of the sexually transmitted pathogen Trichomonas vaginalis.</title>
        <authorList>
            <person name="Carlton J.M."/>
            <person name="Hirt R.P."/>
            <person name="Silva J.C."/>
            <person name="Delcher A.L."/>
            <person name="Schatz M."/>
            <person name="Zhao Q."/>
            <person name="Wortman J.R."/>
            <person name="Bidwell S.L."/>
            <person name="Alsmark U.C.M."/>
            <person name="Besteiro S."/>
            <person name="Sicheritz-Ponten T."/>
            <person name="Noel C.J."/>
            <person name="Dacks J.B."/>
            <person name="Foster P.G."/>
            <person name="Simillion C."/>
            <person name="Van de Peer Y."/>
            <person name="Miranda-Saavedra D."/>
            <person name="Barton G.J."/>
            <person name="Westrop G.D."/>
            <person name="Mueller S."/>
            <person name="Dessi D."/>
            <person name="Fiori P.L."/>
            <person name="Ren Q."/>
            <person name="Paulsen I."/>
            <person name="Zhang H."/>
            <person name="Bastida-Corcuera F.D."/>
            <person name="Simoes-Barbosa A."/>
            <person name="Brown M.T."/>
            <person name="Hayes R.D."/>
            <person name="Mukherjee M."/>
            <person name="Okumura C.Y."/>
            <person name="Schneider R."/>
            <person name="Smith A.J."/>
            <person name="Vanacova S."/>
            <person name="Villalvazo M."/>
            <person name="Haas B.J."/>
            <person name="Pertea M."/>
            <person name="Feldblyum T.V."/>
            <person name="Utterback T.R."/>
            <person name="Shu C.L."/>
            <person name="Osoegawa K."/>
            <person name="de Jong P.J."/>
            <person name="Hrdy I."/>
            <person name="Horvathova L."/>
            <person name="Zubacova Z."/>
            <person name="Dolezal P."/>
            <person name="Malik S.B."/>
            <person name="Logsdon J.M. Jr."/>
            <person name="Henze K."/>
            <person name="Gupta A."/>
            <person name="Wang C.C."/>
            <person name="Dunne R.L."/>
            <person name="Upcroft J.A."/>
            <person name="Upcroft P."/>
            <person name="White O."/>
            <person name="Salzberg S.L."/>
            <person name="Tang P."/>
            <person name="Chiu C.-H."/>
            <person name="Lee Y.-S."/>
            <person name="Embley T.M."/>
            <person name="Coombs G.H."/>
            <person name="Mottram J.C."/>
            <person name="Tachezy J."/>
            <person name="Fraser-Liggett C.M."/>
            <person name="Johnson P.J."/>
        </authorList>
    </citation>
    <scope>NUCLEOTIDE SEQUENCE [LARGE SCALE GENOMIC DNA]</scope>
    <source>
        <strain evidence="5">G3</strain>
    </source>
</reference>
<dbReference type="PROSITE" id="PS51723">
    <property type="entry name" value="PEPTIDASE_M60"/>
    <property type="match status" value="1"/>
</dbReference>
<sequence length="1247" mass="141862">MFLLLALGQSYSKSVFGHHGTDSVMIRDPDSLQPLEEIEKPNPPHIREAKYTDPIEDNQYPWPGHKRTADIEKLRNETQKIFNNFCKGYNKLEQSKAYRHPAGIKQFNGNETWINNATRHKYRFLINNKRMGYHPTGIYVPPGEVISIDIPGNTIKRIVVQFNHHTHDQNNYNTRLGRLKCRFTLNSQHTEFAWPYGGNLDLVTYQDEFPLGFEVNISGGIRMPHFIYGVNTDEEWETDLRKLAAPLTTFDTGTFLARMPTHNIRGAVCVNDGMRFWQTVSWNSYDVNEVTSVNRRDGNVIRPLFYNFDSYVPAGAAVAFVGGNFIQAPPSWAGGIVNYDSAKWGCWGLLHEYHHHFQSGWGFANPGEVTNNVLNLIDMVLICEIDSTRQVNFNGDYVGNKDGWNRMSYQYNTINNGDLLSFYGNNVYYFGSELQRKCLKEHITQKHYKRNEVGGYVSEFLLTCAKVFKRDMRAYFSRFSFVNMQTMVSEFCNQTLDQMRRENKIKEFHPLATIYGTGYVLDGYEFETAKPFRIAAGAPYYFDFQKYMRSKNGMHTFSFKSCRATKGTLTQISGARYKFVPGDRKELSKIYVEYKDNVNNDITTVVISVKQYPKGLTTTFYKLASNSDMISAYNEFMANREKSGHSMIHEMRIGVPLYSGHQNQVPWVALSEGTYFPDKSGETKFIFEHDEDILLWMSENSLTGDLEEDKEHLIVNLTGYSGTANPSQNTKYINLEKDKKYYWRLFLKNAAGGGKANGFYMIKNDTTKYNIQPNRVRQYNAESLSEPDHHPFIPKFRDNPYQDNYIGSDFAIMPKGYVTVVSHPTLHNSSIDLNDFLFDGLTDDKGETNIVKNGTGQTFYYEIELKNETRCSGIHFFTNKGKAFVGHLKITSIDESGTNTTMQNGNVNFNSQNFFAYRDSSKKINPKPIKKISIAMKPNKDNNFQGISEFTFYGEFFYKNQRKIIPATHTLFAKQNGSVILTRYGLYYNGRGLKLKKDGRVDIKLGQFQQGSNTLGIVGDKDPYNEGKFDVYIDEEYYGTVNTQHMYPAEFNKLSGSKAYQLPLVGYSILRNPRNEATTAPKDITVSLRCTAGTVGIAGLIGNYTVKPVDGFDYQKNKIQYDKSTENSMLEEGDLRSDDNEDTNNYNESSYGEPVFVEEGPATKEPKTKPSQPDNAPNESGYSPSQTINGKDNQIAKSDNKVPAIAGGIVAALVVVALVVVGVIFYMKQHPKLTLSDELDNEAALAV</sequence>
<dbReference type="RefSeq" id="XP_001313628.1">
    <property type="nucleotide sequence ID" value="XM_001313627.1"/>
</dbReference>
<dbReference type="SMART" id="SM01276">
    <property type="entry name" value="M60-like"/>
    <property type="match status" value="1"/>
</dbReference>
<dbReference type="InterPro" id="IPR051244">
    <property type="entry name" value="TCAF"/>
</dbReference>
<feature type="compositionally biased region" description="Polar residues" evidence="1">
    <location>
        <begin position="1169"/>
        <end position="1193"/>
    </location>
</feature>
<organism evidence="5 6">
    <name type="scientific">Trichomonas vaginalis (strain ATCC PRA-98 / G3)</name>
    <dbReference type="NCBI Taxonomy" id="412133"/>
    <lineage>
        <taxon>Eukaryota</taxon>
        <taxon>Metamonada</taxon>
        <taxon>Parabasalia</taxon>
        <taxon>Trichomonadida</taxon>
        <taxon>Trichomonadidae</taxon>
        <taxon>Trichomonas</taxon>
    </lineage>
</organism>
<dbReference type="Gene3D" id="3.40.390.80">
    <property type="entry name" value="Peptidase M60, enhancin-like domain 2"/>
    <property type="match status" value="1"/>
</dbReference>
<feature type="transmembrane region" description="Helical" evidence="2">
    <location>
        <begin position="1204"/>
        <end position="1226"/>
    </location>
</feature>
<dbReference type="AlphaFoldDB" id="A2F335"/>
<reference evidence="5" key="1">
    <citation type="submission" date="2006-10" db="EMBL/GenBank/DDBJ databases">
        <authorList>
            <person name="Amadeo P."/>
            <person name="Zhao Q."/>
            <person name="Wortman J."/>
            <person name="Fraser-Liggett C."/>
            <person name="Carlton J."/>
        </authorList>
    </citation>
    <scope>NUCLEOTIDE SEQUENCE</scope>
    <source>
        <strain evidence="5">G3</strain>
    </source>
</reference>
<name>A2F335_TRIV3</name>
<feature type="domain" description="PA14" evidence="4">
    <location>
        <begin position="611"/>
        <end position="776"/>
    </location>
</feature>
<protein>
    <submittedName>
        <fullName evidence="5">Immuno-dominant variable surface antigen-like</fullName>
    </submittedName>
</protein>
<dbReference type="Gene3D" id="2.60.120.1250">
    <property type="entry name" value="Peptidase M60, enhancin-like domain 1"/>
    <property type="match status" value="1"/>
</dbReference>
<evidence type="ECO:0000313" key="6">
    <source>
        <dbReference type="Proteomes" id="UP000001542"/>
    </source>
</evidence>
<dbReference type="EMBL" id="DS113592">
    <property type="protein sequence ID" value="EAY00699.1"/>
    <property type="molecule type" value="Genomic_DNA"/>
</dbReference>
<evidence type="ECO:0000313" key="5">
    <source>
        <dbReference type="EMBL" id="EAY00699.1"/>
    </source>
</evidence>
<keyword evidence="2" id="KW-0812">Transmembrane</keyword>
<dbReference type="GO" id="GO:0044325">
    <property type="term" value="F:transmembrane transporter binding"/>
    <property type="evidence" value="ECO:0000318"/>
    <property type="project" value="GO_Central"/>
</dbReference>